<dbReference type="InterPro" id="IPR001173">
    <property type="entry name" value="Glyco_trans_2-like"/>
</dbReference>
<gene>
    <name evidence="2" type="ORF">LS65_003960</name>
</gene>
<dbReference type="STRING" id="425400.LS65_04675"/>
<dbReference type="PANTHER" id="PTHR22916:SF3">
    <property type="entry name" value="UDP-GLCNAC:BETAGAL BETA-1,3-N-ACETYLGLUCOSAMINYLTRANSFERASE-LIKE PROTEIN 1"/>
    <property type="match status" value="1"/>
</dbReference>
<proteinExistence type="predicted"/>
<feature type="domain" description="Glycosyltransferase 2-like" evidence="1">
    <location>
        <begin position="6"/>
        <end position="152"/>
    </location>
</feature>
<dbReference type="GO" id="GO:0016758">
    <property type="term" value="F:hexosyltransferase activity"/>
    <property type="evidence" value="ECO:0007669"/>
    <property type="project" value="UniProtKB-ARBA"/>
</dbReference>
<keyword evidence="3" id="KW-1185">Reference proteome</keyword>
<accession>A0A4V6I425</accession>
<dbReference type="PANTHER" id="PTHR22916">
    <property type="entry name" value="GLYCOSYLTRANSFERASE"/>
    <property type="match status" value="1"/>
</dbReference>
<sequence length="330" mass="38435">MQPKISIIIPTFNVELYIARCLQSCINQTLNNIEILVIDDCGSDDSIKIAQKYVQKDSRIRIIHNEKNLGTFHARANGIIHAIGEYCMFADPDDYFELNACEFAYNTIVSQQVDMVHFGIRYEPKSFKRIKPIVHYGTLTDNTMRFFLNTTNNTQSLCDKIYKRHILLKAIKECAFFEPPLNMLEDGLLVLVASLESQSYFGIKRTLYVYCNNPASITKDKSLENLRKKQIHLDKLLHITSHLLAIYPQYHTIIEKYRHKVASTLMIENRDFSSFEMYESLQILHKHNLNKIYDIPPYLKSTLLSLSYAFRWQNLVRLLGFICSFGKLKL</sequence>
<reference evidence="2 3" key="1">
    <citation type="journal article" date="2014" name="Genome Announc.">
        <title>Draft genome sequences of eight enterohepatic helicobacter species isolated from both laboratory and wild rodents.</title>
        <authorList>
            <person name="Sheh A."/>
            <person name="Shen Z."/>
            <person name="Fox J.G."/>
        </authorList>
    </citation>
    <scope>NUCLEOTIDE SEQUENCE [LARGE SCALE GENOMIC DNA]</scope>
    <source>
        <strain evidence="2 3">MIT 01-6451</strain>
    </source>
</reference>
<evidence type="ECO:0000259" key="1">
    <source>
        <dbReference type="Pfam" id="PF00535"/>
    </source>
</evidence>
<dbReference type="Gene3D" id="3.90.550.10">
    <property type="entry name" value="Spore Coat Polysaccharide Biosynthesis Protein SpsA, Chain A"/>
    <property type="match status" value="1"/>
</dbReference>
<dbReference type="Pfam" id="PF00535">
    <property type="entry name" value="Glycos_transf_2"/>
    <property type="match status" value="1"/>
</dbReference>
<evidence type="ECO:0000313" key="2">
    <source>
        <dbReference type="EMBL" id="TLE02293.1"/>
    </source>
</evidence>
<dbReference type="RefSeq" id="WP_138129757.1">
    <property type="nucleotide sequence ID" value="NZ_CAJUDB010000002.1"/>
</dbReference>
<comment type="caution">
    <text evidence="2">The sequence shown here is derived from an EMBL/GenBank/DDBJ whole genome shotgun (WGS) entry which is preliminary data.</text>
</comment>
<dbReference type="SUPFAM" id="SSF53448">
    <property type="entry name" value="Nucleotide-diphospho-sugar transferases"/>
    <property type="match status" value="1"/>
</dbReference>
<evidence type="ECO:0000313" key="3">
    <source>
        <dbReference type="Proteomes" id="UP000029707"/>
    </source>
</evidence>
<dbReference type="CDD" id="cd00761">
    <property type="entry name" value="Glyco_tranf_GTA_type"/>
    <property type="match status" value="1"/>
</dbReference>
<dbReference type="InterPro" id="IPR029044">
    <property type="entry name" value="Nucleotide-diphossugar_trans"/>
</dbReference>
<dbReference type="Proteomes" id="UP000029707">
    <property type="component" value="Unassembled WGS sequence"/>
</dbReference>
<name>A0A4V6I425_9HELI</name>
<dbReference type="EMBL" id="JRMQ02000003">
    <property type="protein sequence ID" value="TLE02293.1"/>
    <property type="molecule type" value="Genomic_DNA"/>
</dbReference>
<dbReference type="AlphaFoldDB" id="A0A4V6I425"/>
<dbReference type="OrthoDB" id="5396343at2"/>
<organism evidence="2 3">
    <name type="scientific">Helicobacter japonicus</name>
    <dbReference type="NCBI Taxonomy" id="425400"/>
    <lineage>
        <taxon>Bacteria</taxon>
        <taxon>Pseudomonadati</taxon>
        <taxon>Campylobacterota</taxon>
        <taxon>Epsilonproteobacteria</taxon>
        <taxon>Campylobacterales</taxon>
        <taxon>Helicobacteraceae</taxon>
        <taxon>Helicobacter</taxon>
    </lineage>
</organism>
<protein>
    <submittedName>
        <fullName evidence="2">Glycosyltransferase family 2 protein</fullName>
    </submittedName>
</protein>